<reference evidence="6 7" key="1">
    <citation type="submission" date="2017-05" db="EMBL/GenBank/DDBJ databases">
        <authorList>
            <person name="Song R."/>
            <person name="Chenine A.L."/>
            <person name="Ruprecht R.M."/>
        </authorList>
    </citation>
    <scope>NUCLEOTIDE SEQUENCE [LARGE SCALE GENOMIC DNA]</scope>
    <source>
        <strain evidence="6 7">DSM 26136</strain>
    </source>
</reference>
<organism evidence="6 7">
    <name type="scientific">Comamonas serinivorans</name>
    <dbReference type="NCBI Taxonomy" id="1082851"/>
    <lineage>
        <taxon>Bacteria</taxon>
        <taxon>Pseudomonadati</taxon>
        <taxon>Pseudomonadota</taxon>
        <taxon>Betaproteobacteria</taxon>
        <taxon>Burkholderiales</taxon>
        <taxon>Comamonadaceae</taxon>
        <taxon>Comamonas</taxon>
    </lineage>
</organism>
<dbReference type="PROSITE" id="PS50931">
    <property type="entry name" value="HTH_LYSR"/>
    <property type="match status" value="1"/>
</dbReference>
<dbReference type="OrthoDB" id="8524600at2"/>
<dbReference type="PANTHER" id="PTHR30126:SF97">
    <property type="entry name" value="HTH-TYPE TRANSCRIPTIONAL REGULATOR ABGR"/>
    <property type="match status" value="1"/>
</dbReference>
<keyword evidence="3" id="KW-0238">DNA-binding</keyword>
<dbReference type="InterPro" id="IPR000847">
    <property type="entry name" value="LysR_HTH_N"/>
</dbReference>
<dbReference type="AlphaFoldDB" id="A0A1Y0EJ58"/>
<accession>A0A1Y0EJ58</accession>
<dbReference type="EMBL" id="CP021455">
    <property type="protein sequence ID" value="ARU03399.1"/>
    <property type="molecule type" value="Genomic_DNA"/>
</dbReference>
<dbReference type="KEGG" id="cser:CCO03_00725"/>
<dbReference type="Pfam" id="PF03466">
    <property type="entry name" value="LysR_substrate"/>
    <property type="match status" value="1"/>
</dbReference>
<dbReference type="InterPro" id="IPR036390">
    <property type="entry name" value="WH_DNA-bd_sf"/>
</dbReference>
<dbReference type="PANTHER" id="PTHR30126">
    <property type="entry name" value="HTH-TYPE TRANSCRIPTIONAL REGULATOR"/>
    <property type="match status" value="1"/>
</dbReference>
<dbReference type="InterPro" id="IPR005119">
    <property type="entry name" value="LysR_subst-bd"/>
</dbReference>
<evidence type="ECO:0000256" key="4">
    <source>
        <dbReference type="ARBA" id="ARBA00023163"/>
    </source>
</evidence>
<dbReference type="InterPro" id="IPR036388">
    <property type="entry name" value="WH-like_DNA-bd_sf"/>
</dbReference>
<evidence type="ECO:0000256" key="1">
    <source>
        <dbReference type="ARBA" id="ARBA00009437"/>
    </source>
</evidence>
<gene>
    <name evidence="6" type="ORF">CCO03_00725</name>
</gene>
<protein>
    <submittedName>
        <fullName evidence="6">LysR family transcriptional regulator</fullName>
    </submittedName>
</protein>
<sequence>MRLSQIQDFIAVAEHGSVRAGAKARQLSPPALTKSLRALEEELHVPLFTRTGRGVVITRFGEAFLHRAQLIANEARKASEEMAQMLGGRGSSLHIGASVGPAYTLLPGVLRRFRAQHPGVQVNLESGIYGSRASQLRSGSMDMAISPVPDEGVGPGLTSEPLYRNDSVVMAHPLHPLRAARHLDELADADWLLTGPGMKGPGSAILEAFEAEGLAPPRVALRCDNIGMAQMLLLANPNLLCLLPRKLLSVPPLDRFLIALPIAQRLPSHWVSLIYPSDLPMTPVAADFATLLRREAHYLIREAGRAP</sequence>
<evidence type="ECO:0000313" key="7">
    <source>
        <dbReference type="Proteomes" id="UP000196138"/>
    </source>
</evidence>
<dbReference type="Gene3D" id="1.10.10.10">
    <property type="entry name" value="Winged helix-like DNA-binding domain superfamily/Winged helix DNA-binding domain"/>
    <property type="match status" value="1"/>
</dbReference>
<comment type="similarity">
    <text evidence="1">Belongs to the LysR transcriptional regulatory family.</text>
</comment>
<evidence type="ECO:0000256" key="3">
    <source>
        <dbReference type="ARBA" id="ARBA00023125"/>
    </source>
</evidence>
<keyword evidence="4" id="KW-0804">Transcription</keyword>
<proteinExistence type="inferred from homology"/>
<keyword evidence="2" id="KW-0805">Transcription regulation</keyword>
<dbReference type="FunFam" id="1.10.10.10:FF:000001">
    <property type="entry name" value="LysR family transcriptional regulator"/>
    <property type="match status" value="1"/>
</dbReference>
<dbReference type="RefSeq" id="WP_087275893.1">
    <property type="nucleotide sequence ID" value="NZ_CP021455.1"/>
</dbReference>
<evidence type="ECO:0000313" key="6">
    <source>
        <dbReference type="EMBL" id="ARU03399.1"/>
    </source>
</evidence>
<keyword evidence="7" id="KW-1185">Reference proteome</keyword>
<dbReference type="Pfam" id="PF00126">
    <property type="entry name" value="HTH_1"/>
    <property type="match status" value="1"/>
</dbReference>
<dbReference type="Proteomes" id="UP000196138">
    <property type="component" value="Chromosome"/>
</dbReference>
<dbReference type="SUPFAM" id="SSF46785">
    <property type="entry name" value="Winged helix' DNA-binding domain"/>
    <property type="match status" value="1"/>
</dbReference>
<dbReference type="SUPFAM" id="SSF53850">
    <property type="entry name" value="Periplasmic binding protein-like II"/>
    <property type="match status" value="1"/>
</dbReference>
<dbReference type="Gene3D" id="3.40.190.10">
    <property type="entry name" value="Periplasmic binding protein-like II"/>
    <property type="match status" value="2"/>
</dbReference>
<name>A0A1Y0EJ58_9BURK</name>
<dbReference type="GO" id="GO:0003700">
    <property type="term" value="F:DNA-binding transcription factor activity"/>
    <property type="evidence" value="ECO:0007669"/>
    <property type="project" value="InterPro"/>
</dbReference>
<evidence type="ECO:0000259" key="5">
    <source>
        <dbReference type="PROSITE" id="PS50931"/>
    </source>
</evidence>
<evidence type="ECO:0000256" key="2">
    <source>
        <dbReference type="ARBA" id="ARBA00023015"/>
    </source>
</evidence>
<feature type="domain" description="HTH lysR-type" evidence="5">
    <location>
        <begin position="1"/>
        <end position="58"/>
    </location>
</feature>
<dbReference type="GO" id="GO:0000976">
    <property type="term" value="F:transcription cis-regulatory region binding"/>
    <property type="evidence" value="ECO:0007669"/>
    <property type="project" value="TreeGrafter"/>
</dbReference>